<gene>
    <name evidence="1" type="ORF">P5G49_14305</name>
</gene>
<dbReference type="Proteomes" id="UP001175097">
    <property type="component" value="Unassembled WGS sequence"/>
</dbReference>
<proteinExistence type="predicted"/>
<organism evidence="1 2">
    <name type="scientific">Sporosarcina highlanderae</name>
    <dbReference type="NCBI Taxonomy" id="3035916"/>
    <lineage>
        <taxon>Bacteria</taxon>
        <taxon>Bacillati</taxon>
        <taxon>Bacillota</taxon>
        <taxon>Bacilli</taxon>
        <taxon>Bacillales</taxon>
        <taxon>Caryophanaceae</taxon>
        <taxon>Sporosarcina</taxon>
    </lineage>
</organism>
<reference evidence="1" key="1">
    <citation type="submission" date="2023-03" db="EMBL/GenBank/DDBJ databases">
        <title>MT1 and MT2 Draft Genomes of Novel Species.</title>
        <authorList>
            <person name="Venkateswaran K."/>
        </authorList>
    </citation>
    <scope>NUCLEOTIDE SEQUENCE</scope>
    <source>
        <strain evidence="1">F6_3S_P_2</strain>
    </source>
</reference>
<keyword evidence="2" id="KW-1185">Reference proteome</keyword>
<comment type="caution">
    <text evidence="1">The sequence shown here is derived from an EMBL/GenBank/DDBJ whole genome shotgun (WGS) entry which is preliminary data.</text>
</comment>
<protein>
    <submittedName>
        <fullName evidence="1">Uncharacterized protein</fullName>
    </submittedName>
</protein>
<evidence type="ECO:0000313" key="2">
    <source>
        <dbReference type="Proteomes" id="UP001175097"/>
    </source>
</evidence>
<dbReference type="RefSeq" id="WP_301244823.1">
    <property type="nucleotide sequence ID" value="NZ_JAROCC010000012.1"/>
</dbReference>
<name>A0ABT8JTY6_9BACL</name>
<dbReference type="EMBL" id="JAROCC010000012">
    <property type="protein sequence ID" value="MDN4608630.1"/>
    <property type="molecule type" value="Genomic_DNA"/>
</dbReference>
<sequence length="59" mass="6867">MFAINLTYHQVLGFAREMAKAKEKGTEYHRGVYDAYRDLLFRGGYSDEEIAELMQEACE</sequence>
<accession>A0ABT8JTY6</accession>
<evidence type="ECO:0000313" key="1">
    <source>
        <dbReference type="EMBL" id="MDN4608630.1"/>
    </source>
</evidence>